<sequence length="307" mass="35040">MLFSVCCRNSVMMNFNYFLCRQFIIGNRWISIFSQSFKNESKFQSQMIFLKSNKFSLYDITSCRQMAGHAKWQNIKHIKAEKDRKKQILCNRYARLVALAVREKGPDPKINHKLATILEDAKKNNVPSSTLENAMKTGNKKTKIGTIEVLGPGGCFLVLDYEAENISTMRHDIKVICKKYSANMLSTEGRWRAVYEQKGIIKAVSELGGQPVDAEKALDAAIEAGAEEVHTKGDENDKTYLEFLCAAEDLHKIKKELERHYEIEEAYIGYIPSTTVKLSEEDLTLADHLLEELGDLQEVVRIYENVQ</sequence>
<comment type="similarity">
    <text evidence="2">Belongs to the TACO1 family.</text>
</comment>
<dbReference type="PANTHER" id="PTHR12532:SF0">
    <property type="entry name" value="TRANSLATIONAL ACTIVATOR OF CYTOCHROME C OXIDASE 1"/>
    <property type="match status" value="1"/>
</dbReference>
<organism evidence="5 6">
    <name type="scientific">Stegodyphus mimosarum</name>
    <name type="common">African social velvet spider</name>
    <dbReference type="NCBI Taxonomy" id="407821"/>
    <lineage>
        <taxon>Eukaryota</taxon>
        <taxon>Metazoa</taxon>
        <taxon>Ecdysozoa</taxon>
        <taxon>Arthropoda</taxon>
        <taxon>Chelicerata</taxon>
        <taxon>Arachnida</taxon>
        <taxon>Araneae</taxon>
        <taxon>Araneomorphae</taxon>
        <taxon>Entelegynae</taxon>
        <taxon>Eresoidea</taxon>
        <taxon>Eresidae</taxon>
        <taxon>Stegodyphus</taxon>
    </lineage>
</organism>
<dbReference type="Gene3D" id="3.30.70.980">
    <property type="match status" value="2"/>
</dbReference>
<dbReference type="InterPro" id="IPR026564">
    <property type="entry name" value="Transcrip_reg_TACO1-like_dom3"/>
</dbReference>
<evidence type="ECO:0000259" key="3">
    <source>
        <dbReference type="Pfam" id="PF01709"/>
    </source>
</evidence>
<dbReference type="InterPro" id="IPR002876">
    <property type="entry name" value="Transcrip_reg_TACO1-like"/>
</dbReference>
<feature type="non-terminal residue" evidence="5">
    <location>
        <position position="307"/>
    </location>
</feature>
<dbReference type="Pfam" id="PF20772">
    <property type="entry name" value="TACO1_YebC_N"/>
    <property type="match status" value="1"/>
</dbReference>
<dbReference type="InterPro" id="IPR017856">
    <property type="entry name" value="Integrase-like_N"/>
</dbReference>
<evidence type="ECO:0000256" key="2">
    <source>
        <dbReference type="ARBA" id="ARBA00008724"/>
    </source>
</evidence>
<dbReference type="OrthoDB" id="2017544at2759"/>
<evidence type="ECO:0000259" key="4">
    <source>
        <dbReference type="Pfam" id="PF20772"/>
    </source>
</evidence>
<dbReference type="InterPro" id="IPR029072">
    <property type="entry name" value="YebC-like"/>
</dbReference>
<dbReference type="SUPFAM" id="SSF75625">
    <property type="entry name" value="YebC-like"/>
    <property type="match status" value="1"/>
</dbReference>
<reference evidence="5 6" key="1">
    <citation type="submission" date="2013-11" db="EMBL/GenBank/DDBJ databases">
        <title>Genome sequencing of Stegodyphus mimosarum.</title>
        <authorList>
            <person name="Bechsgaard J."/>
        </authorList>
    </citation>
    <scope>NUCLEOTIDE SEQUENCE [LARGE SCALE GENOMIC DNA]</scope>
</reference>
<dbReference type="Pfam" id="PF01709">
    <property type="entry name" value="Transcrip_reg"/>
    <property type="match status" value="1"/>
</dbReference>
<gene>
    <name evidence="5" type="ORF">X975_12397</name>
</gene>
<dbReference type="OMA" id="NFDIPDE"/>
<name>A0A087T235_STEMI</name>
<dbReference type="Proteomes" id="UP000054359">
    <property type="component" value="Unassembled WGS sequence"/>
</dbReference>
<accession>A0A087T235</accession>
<feature type="domain" description="TACO1/YebC-like second and third" evidence="3">
    <location>
        <begin position="146"/>
        <end position="306"/>
    </location>
</feature>
<dbReference type="STRING" id="407821.A0A087T235"/>
<dbReference type="FunFam" id="1.10.10.200:FF:000002">
    <property type="entry name" value="Probable transcriptional regulatory protein CLM62_37755"/>
    <property type="match status" value="1"/>
</dbReference>
<evidence type="ECO:0000313" key="6">
    <source>
        <dbReference type="Proteomes" id="UP000054359"/>
    </source>
</evidence>
<keyword evidence="6" id="KW-1185">Reference proteome</keyword>
<proteinExistence type="inferred from homology"/>
<evidence type="ECO:0000256" key="1">
    <source>
        <dbReference type="ARBA" id="ARBA00004173"/>
    </source>
</evidence>
<dbReference type="PANTHER" id="PTHR12532">
    <property type="entry name" value="TRANSLATIONAL ACTIVATOR OF CYTOCHROME C OXIDASE 1"/>
    <property type="match status" value="1"/>
</dbReference>
<dbReference type="AlphaFoldDB" id="A0A087T235"/>
<comment type="subcellular location">
    <subcellularLocation>
        <location evidence="1">Mitochondrion</location>
    </subcellularLocation>
</comment>
<dbReference type="EMBL" id="KK113036">
    <property type="protein sequence ID" value="KFM59174.1"/>
    <property type="molecule type" value="Genomic_DNA"/>
</dbReference>
<dbReference type="InterPro" id="IPR048300">
    <property type="entry name" value="TACO1_YebC-like_2nd/3rd_dom"/>
</dbReference>
<dbReference type="Gene3D" id="1.10.10.200">
    <property type="match status" value="1"/>
</dbReference>
<evidence type="ECO:0000313" key="5">
    <source>
        <dbReference type="EMBL" id="KFM59174.1"/>
    </source>
</evidence>
<protein>
    <submittedName>
        <fullName evidence="5">Translational activator of cytochrome c oxidase 1</fullName>
    </submittedName>
</protein>
<feature type="domain" description="TACO1/YebC-like N-terminal" evidence="4">
    <location>
        <begin position="71"/>
        <end position="140"/>
    </location>
</feature>
<dbReference type="InterPro" id="IPR049083">
    <property type="entry name" value="TACO1_YebC_N"/>
</dbReference>
<dbReference type="GO" id="GO:0005739">
    <property type="term" value="C:mitochondrion"/>
    <property type="evidence" value="ECO:0007669"/>
    <property type="project" value="UniProtKB-SubCell"/>
</dbReference>